<proteinExistence type="predicted"/>
<dbReference type="GO" id="GO:0002020">
    <property type="term" value="F:protease binding"/>
    <property type="evidence" value="ECO:0007669"/>
    <property type="project" value="TreeGrafter"/>
</dbReference>
<sequence>MRTIIFVLAYVATSRACSCFPQPAEAVFCEVDFASHVKVLCLTNPHNDNTGMHDVIYTVNHIHVFKKPPRVSTLPPVVFTPSSGATCGLYLQVGKEYLLS</sequence>
<evidence type="ECO:0000256" key="3">
    <source>
        <dbReference type="ARBA" id="ARBA00023157"/>
    </source>
</evidence>
<evidence type="ECO:0000313" key="9">
    <source>
        <dbReference type="Proteomes" id="UP000230423"/>
    </source>
</evidence>
<dbReference type="InterPro" id="IPR001820">
    <property type="entry name" value="TIMP"/>
</dbReference>
<reference evidence="8 9" key="1">
    <citation type="submission" date="2015-09" db="EMBL/GenBank/DDBJ databases">
        <title>Draft genome of the parasitic nematode Teladorsagia circumcincta isolate WARC Sus (inbred).</title>
        <authorList>
            <person name="Mitreva M."/>
        </authorList>
    </citation>
    <scope>NUCLEOTIDE SEQUENCE [LARGE SCALE GENOMIC DNA]</scope>
    <source>
        <strain evidence="8 9">S</strain>
    </source>
</reference>
<dbReference type="Gene3D" id="2.40.50.120">
    <property type="match status" value="1"/>
</dbReference>
<feature type="binding site" evidence="4">
    <location>
        <position position="17"/>
    </location>
    <ligand>
        <name>Zn(2+)</name>
        <dbReference type="ChEBI" id="CHEBI:29105"/>
        <note>ligand shared with metalloproteinase partner</note>
    </ligand>
</feature>
<dbReference type="OrthoDB" id="5824612at2759"/>
<evidence type="ECO:0000313" key="8">
    <source>
        <dbReference type="EMBL" id="PIO55019.1"/>
    </source>
</evidence>
<feature type="chain" id="PRO_5013580715" description="NTR domain-containing protein" evidence="6">
    <location>
        <begin position="17"/>
        <end position="100"/>
    </location>
</feature>
<dbReference type="EMBL" id="KZ389902">
    <property type="protein sequence ID" value="PIO55019.1"/>
    <property type="molecule type" value="Genomic_DNA"/>
</dbReference>
<feature type="non-terminal residue" evidence="8">
    <location>
        <position position="100"/>
    </location>
</feature>
<evidence type="ECO:0000256" key="4">
    <source>
        <dbReference type="PIRSR" id="PIRSR601820-1"/>
    </source>
</evidence>
<keyword evidence="9" id="KW-1185">Reference proteome</keyword>
<dbReference type="GO" id="GO:0005615">
    <property type="term" value="C:extracellular space"/>
    <property type="evidence" value="ECO:0007669"/>
    <property type="project" value="TreeGrafter"/>
</dbReference>
<dbReference type="InterPro" id="IPR008993">
    <property type="entry name" value="TIMP-like_OB-fold"/>
</dbReference>
<organism evidence="8 9">
    <name type="scientific">Teladorsagia circumcincta</name>
    <name type="common">Brown stomach worm</name>
    <name type="synonym">Ostertagia circumcincta</name>
    <dbReference type="NCBI Taxonomy" id="45464"/>
    <lineage>
        <taxon>Eukaryota</taxon>
        <taxon>Metazoa</taxon>
        <taxon>Ecdysozoa</taxon>
        <taxon>Nematoda</taxon>
        <taxon>Chromadorea</taxon>
        <taxon>Rhabditida</taxon>
        <taxon>Rhabditina</taxon>
        <taxon>Rhabditomorpha</taxon>
        <taxon>Strongyloidea</taxon>
        <taxon>Trichostrongylidae</taxon>
        <taxon>Teladorsagia</taxon>
    </lineage>
</organism>
<dbReference type="Pfam" id="PF00965">
    <property type="entry name" value="TIMP"/>
    <property type="match status" value="1"/>
</dbReference>
<feature type="domain" description="NTR" evidence="7">
    <location>
        <begin position="17"/>
        <end position="100"/>
    </location>
</feature>
<feature type="signal peptide" evidence="6">
    <location>
        <begin position="1"/>
        <end position="16"/>
    </location>
</feature>
<evidence type="ECO:0000259" key="7">
    <source>
        <dbReference type="PROSITE" id="PS50189"/>
    </source>
</evidence>
<comment type="subcellular location">
    <subcellularLocation>
        <location evidence="1">Secreted</location>
    </subcellularLocation>
</comment>
<dbReference type="GO" id="GO:0046872">
    <property type="term" value="F:metal ion binding"/>
    <property type="evidence" value="ECO:0007669"/>
    <property type="project" value="UniProtKB-KW"/>
</dbReference>
<evidence type="ECO:0000256" key="6">
    <source>
        <dbReference type="SAM" id="SignalP"/>
    </source>
</evidence>
<keyword evidence="2" id="KW-0964">Secreted</keyword>
<evidence type="ECO:0000256" key="1">
    <source>
        <dbReference type="ARBA" id="ARBA00004613"/>
    </source>
</evidence>
<feature type="disulfide bond" evidence="5">
    <location>
        <begin position="17"/>
        <end position="87"/>
    </location>
</feature>
<dbReference type="GO" id="GO:0008191">
    <property type="term" value="F:metalloendopeptidase inhibitor activity"/>
    <property type="evidence" value="ECO:0007669"/>
    <property type="project" value="InterPro"/>
</dbReference>
<dbReference type="AlphaFoldDB" id="A0A2G9TAM8"/>
<dbReference type="Proteomes" id="UP000230423">
    <property type="component" value="Unassembled WGS sequence"/>
</dbReference>
<dbReference type="PANTHER" id="PTHR11844:SF25">
    <property type="entry name" value="NTR DOMAIN-CONTAINING PROTEIN"/>
    <property type="match status" value="1"/>
</dbReference>
<dbReference type="PROSITE" id="PS50189">
    <property type="entry name" value="NTR"/>
    <property type="match status" value="1"/>
</dbReference>
<evidence type="ECO:0000256" key="2">
    <source>
        <dbReference type="ARBA" id="ARBA00022525"/>
    </source>
</evidence>
<dbReference type="GO" id="GO:0031012">
    <property type="term" value="C:extracellular matrix"/>
    <property type="evidence" value="ECO:0007669"/>
    <property type="project" value="TreeGrafter"/>
</dbReference>
<evidence type="ECO:0000256" key="5">
    <source>
        <dbReference type="PIRSR" id="PIRSR601820-3"/>
    </source>
</evidence>
<dbReference type="SUPFAM" id="SSF50242">
    <property type="entry name" value="TIMP-like"/>
    <property type="match status" value="1"/>
</dbReference>
<name>A0A2G9TAM8_TELCI</name>
<keyword evidence="3 5" id="KW-1015">Disulfide bond</keyword>
<gene>
    <name evidence="8" type="ORF">TELCIR_23603</name>
</gene>
<keyword evidence="4" id="KW-0862">Zinc</keyword>
<dbReference type="InterPro" id="IPR001134">
    <property type="entry name" value="Netrin_domain"/>
</dbReference>
<accession>A0A2G9TAM8</accession>
<keyword evidence="6" id="KW-0732">Signal</keyword>
<dbReference type="PANTHER" id="PTHR11844">
    <property type="entry name" value="METALLOPROTEASE INHIBITOR"/>
    <property type="match status" value="1"/>
</dbReference>
<protein>
    <recommendedName>
        <fullName evidence="7">NTR domain-containing protein</fullName>
    </recommendedName>
</protein>
<keyword evidence="4" id="KW-0479">Metal-binding</keyword>
<dbReference type="GO" id="GO:0051045">
    <property type="term" value="P:negative regulation of membrane protein ectodomain proteolysis"/>
    <property type="evidence" value="ECO:0007669"/>
    <property type="project" value="TreeGrafter"/>
</dbReference>